<keyword evidence="3" id="KW-1185">Reference proteome</keyword>
<evidence type="ECO:0000256" key="1">
    <source>
        <dbReference type="SAM" id="MobiDB-lite"/>
    </source>
</evidence>
<feature type="region of interest" description="Disordered" evidence="1">
    <location>
        <begin position="48"/>
        <end position="84"/>
    </location>
</feature>
<name>A0ABQ6P6H9_9SPHN</name>
<comment type="caution">
    <text evidence="2">The sequence shown here is derived from an EMBL/GenBank/DDBJ whole genome shotgun (WGS) entry which is preliminary data.</text>
</comment>
<evidence type="ECO:0000313" key="3">
    <source>
        <dbReference type="Proteomes" id="UP001187221"/>
    </source>
</evidence>
<dbReference type="RefSeq" id="WP_317974460.1">
    <property type="nucleotide sequence ID" value="NZ_BTFW01000001.1"/>
</dbReference>
<organism evidence="2 3">
    <name type="scientific">Novosphingobium pituita</name>
    <dbReference type="NCBI Taxonomy" id="3056842"/>
    <lineage>
        <taxon>Bacteria</taxon>
        <taxon>Pseudomonadati</taxon>
        <taxon>Pseudomonadota</taxon>
        <taxon>Alphaproteobacteria</taxon>
        <taxon>Sphingomonadales</taxon>
        <taxon>Sphingomonadaceae</taxon>
        <taxon>Novosphingobium</taxon>
    </lineage>
</organism>
<gene>
    <name evidence="2" type="ORF">NUTIK01_14670</name>
</gene>
<dbReference type="EMBL" id="BTFW01000001">
    <property type="protein sequence ID" value="GMM60690.1"/>
    <property type="molecule type" value="Genomic_DNA"/>
</dbReference>
<feature type="compositionally biased region" description="Polar residues" evidence="1">
    <location>
        <begin position="48"/>
        <end position="66"/>
    </location>
</feature>
<dbReference type="Proteomes" id="UP001187221">
    <property type="component" value="Unassembled WGS sequence"/>
</dbReference>
<protein>
    <submittedName>
        <fullName evidence="2">Uncharacterized protein</fullName>
    </submittedName>
</protein>
<sequence>MRAVYRDGHDTMLVAWSKGGAADPQGGWADDCHAALLITGADGHVSRLSPQQAQARMKTMQLSGASEGQCPVAGRAPDPSGKPG</sequence>
<reference evidence="2 3" key="1">
    <citation type="submission" date="2023-06" db="EMBL/GenBank/DDBJ databases">
        <title>Draft genome sequence of Novosphingobium sp. strain IK01.</title>
        <authorList>
            <person name="Hatamoto M."/>
            <person name="Ikarashi T."/>
            <person name="Yamaguchi T."/>
        </authorList>
    </citation>
    <scope>NUCLEOTIDE SEQUENCE [LARGE SCALE GENOMIC DNA]</scope>
    <source>
        <strain evidence="2 3">IK01</strain>
    </source>
</reference>
<accession>A0ABQ6P6H9</accession>
<proteinExistence type="predicted"/>
<evidence type="ECO:0000313" key="2">
    <source>
        <dbReference type="EMBL" id="GMM60690.1"/>
    </source>
</evidence>